<gene>
    <name evidence="1" type="ORF">Sjap_007964</name>
</gene>
<evidence type="ECO:0000313" key="1">
    <source>
        <dbReference type="EMBL" id="KAK9137370.1"/>
    </source>
</evidence>
<dbReference type="EMBL" id="JBBNAE010000003">
    <property type="protein sequence ID" value="KAK9137370.1"/>
    <property type="molecule type" value="Genomic_DNA"/>
</dbReference>
<comment type="caution">
    <text evidence="1">The sequence shown here is derived from an EMBL/GenBank/DDBJ whole genome shotgun (WGS) entry which is preliminary data.</text>
</comment>
<keyword evidence="2" id="KW-1185">Reference proteome</keyword>
<evidence type="ECO:0000313" key="2">
    <source>
        <dbReference type="Proteomes" id="UP001417504"/>
    </source>
</evidence>
<accession>A0AAP0JQU7</accession>
<organism evidence="1 2">
    <name type="scientific">Stephania japonica</name>
    <dbReference type="NCBI Taxonomy" id="461633"/>
    <lineage>
        <taxon>Eukaryota</taxon>
        <taxon>Viridiplantae</taxon>
        <taxon>Streptophyta</taxon>
        <taxon>Embryophyta</taxon>
        <taxon>Tracheophyta</taxon>
        <taxon>Spermatophyta</taxon>
        <taxon>Magnoliopsida</taxon>
        <taxon>Ranunculales</taxon>
        <taxon>Menispermaceae</taxon>
        <taxon>Menispermoideae</taxon>
        <taxon>Cissampelideae</taxon>
        <taxon>Stephania</taxon>
    </lineage>
</organism>
<reference evidence="1 2" key="1">
    <citation type="submission" date="2024-01" db="EMBL/GenBank/DDBJ databases">
        <title>Genome assemblies of Stephania.</title>
        <authorList>
            <person name="Yang L."/>
        </authorList>
    </citation>
    <scope>NUCLEOTIDE SEQUENCE [LARGE SCALE GENOMIC DNA]</scope>
    <source>
        <strain evidence="1">QJT</strain>
        <tissue evidence="1">Leaf</tissue>
    </source>
</reference>
<protein>
    <submittedName>
        <fullName evidence="1">Uncharacterized protein</fullName>
    </submittedName>
</protein>
<sequence length="60" mass="6819">MPTMIDRVVAVSGVDWFCDFHSVIFRPDAVETLPHSWAHDVSQSAQAKTTQTRHYDVVTM</sequence>
<dbReference type="AlphaFoldDB" id="A0AAP0JQU7"/>
<proteinExistence type="predicted"/>
<dbReference type="Proteomes" id="UP001417504">
    <property type="component" value="Unassembled WGS sequence"/>
</dbReference>
<name>A0AAP0JQU7_9MAGN</name>